<evidence type="ECO:0000256" key="1">
    <source>
        <dbReference type="SAM" id="MobiDB-lite"/>
    </source>
</evidence>
<name>A0A5J5ELD3_9PEZI</name>
<gene>
    <name evidence="2" type="ORF">FN846DRAFT_910896</name>
</gene>
<feature type="region of interest" description="Disordered" evidence="1">
    <location>
        <begin position="1"/>
        <end position="21"/>
    </location>
</feature>
<sequence length="104" mass="12017">MSDKHRNVCPHSGNEKSHARHMRQVHHMYLCAQHRDQTRHVEDGVRHQARMRKTGMETDENHAERERNERRTVDPVPGNVQNAVPLPGLVTPADLPTVPEEHDL</sequence>
<organism evidence="2 3">
    <name type="scientific">Sphaerosporella brunnea</name>
    <dbReference type="NCBI Taxonomy" id="1250544"/>
    <lineage>
        <taxon>Eukaryota</taxon>
        <taxon>Fungi</taxon>
        <taxon>Dikarya</taxon>
        <taxon>Ascomycota</taxon>
        <taxon>Pezizomycotina</taxon>
        <taxon>Pezizomycetes</taxon>
        <taxon>Pezizales</taxon>
        <taxon>Pyronemataceae</taxon>
        <taxon>Sphaerosporella</taxon>
    </lineage>
</organism>
<dbReference type="AlphaFoldDB" id="A0A5J5ELD3"/>
<evidence type="ECO:0000313" key="2">
    <source>
        <dbReference type="EMBL" id="KAA8896230.1"/>
    </source>
</evidence>
<reference evidence="2 3" key="1">
    <citation type="submission" date="2019-09" db="EMBL/GenBank/DDBJ databases">
        <title>Draft genome of the ectomycorrhizal ascomycete Sphaerosporella brunnea.</title>
        <authorList>
            <consortium name="DOE Joint Genome Institute"/>
            <person name="Benucci G.M."/>
            <person name="Marozzi G."/>
            <person name="Antonielli L."/>
            <person name="Sanchez S."/>
            <person name="Marco P."/>
            <person name="Wang X."/>
            <person name="Falini L.B."/>
            <person name="Barry K."/>
            <person name="Haridas S."/>
            <person name="Lipzen A."/>
            <person name="Labutti K."/>
            <person name="Grigoriev I.V."/>
            <person name="Murat C."/>
            <person name="Martin F."/>
            <person name="Albertini E."/>
            <person name="Donnini D."/>
            <person name="Bonito G."/>
        </authorList>
    </citation>
    <scope>NUCLEOTIDE SEQUENCE [LARGE SCALE GENOMIC DNA]</scope>
    <source>
        <strain evidence="2 3">Sb_GMNB300</strain>
    </source>
</reference>
<keyword evidence="3" id="KW-1185">Reference proteome</keyword>
<dbReference type="EMBL" id="VXIS01000221">
    <property type="protein sequence ID" value="KAA8896230.1"/>
    <property type="molecule type" value="Genomic_DNA"/>
</dbReference>
<feature type="region of interest" description="Disordered" evidence="1">
    <location>
        <begin position="50"/>
        <end position="104"/>
    </location>
</feature>
<dbReference type="InParanoid" id="A0A5J5ELD3"/>
<comment type="caution">
    <text evidence="2">The sequence shown here is derived from an EMBL/GenBank/DDBJ whole genome shotgun (WGS) entry which is preliminary data.</text>
</comment>
<evidence type="ECO:0000313" key="3">
    <source>
        <dbReference type="Proteomes" id="UP000326924"/>
    </source>
</evidence>
<protein>
    <submittedName>
        <fullName evidence="2">Uncharacterized protein</fullName>
    </submittedName>
</protein>
<accession>A0A5J5ELD3</accession>
<dbReference type="Proteomes" id="UP000326924">
    <property type="component" value="Unassembled WGS sequence"/>
</dbReference>
<proteinExistence type="predicted"/>
<feature type="compositionally biased region" description="Basic and acidic residues" evidence="1">
    <location>
        <begin position="54"/>
        <end position="73"/>
    </location>
</feature>